<keyword evidence="8" id="KW-1185">Reference proteome</keyword>
<evidence type="ECO:0000256" key="2">
    <source>
        <dbReference type="ARBA" id="ARBA00007168"/>
    </source>
</evidence>
<keyword evidence="3 6" id="KW-0812">Transmembrane</keyword>
<feature type="transmembrane region" description="Helical" evidence="6">
    <location>
        <begin position="164"/>
        <end position="183"/>
    </location>
</feature>
<feature type="transmembrane region" description="Helical" evidence="6">
    <location>
        <begin position="228"/>
        <end position="253"/>
    </location>
</feature>
<gene>
    <name evidence="7" type="ORF">Zmor_004613</name>
</gene>
<name>A0AA38MLH2_9CUCU</name>
<evidence type="ECO:0000256" key="1">
    <source>
        <dbReference type="ARBA" id="ARBA00004141"/>
    </source>
</evidence>
<evidence type="ECO:0000256" key="4">
    <source>
        <dbReference type="ARBA" id="ARBA00022989"/>
    </source>
</evidence>
<dbReference type="EMBL" id="JALNTZ010000002">
    <property type="protein sequence ID" value="KAJ3660143.1"/>
    <property type="molecule type" value="Genomic_DNA"/>
</dbReference>
<feature type="transmembrane region" description="Helical" evidence="6">
    <location>
        <begin position="455"/>
        <end position="473"/>
    </location>
</feature>
<reference evidence="7" key="1">
    <citation type="journal article" date="2023" name="G3 (Bethesda)">
        <title>Whole genome assemblies of Zophobas morio and Tenebrio molitor.</title>
        <authorList>
            <person name="Kaur S."/>
            <person name="Stinson S.A."/>
            <person name="diCenzo G.C."/>
        </authorList>
    </citation>
    <scope>NUCLEOTIDE SEQUENCE</scope>
    <source>
        <strain evidence="7">QUZm001</strain>
    </source>
</reference>
<feature type="transmembrane region" description="Helical" evidence="6">
    <location>
        <begin position="265"/>
        <end position="290"/>
    </location>
</feature>
<organism evidence="7 8">
    <name type="scientific">Zophobas morio</name>
    <dbReference type="NCBI Taxonomy" id="2755281"/>
    <lineage>
        <taxon>Eukaryota</taxon>
        <taxon>Metazoa</taxon>
        <taxon>Ecdysozoa</taxon>
        <taxon>Arthropoda</taxon>
        <taxon>Hexapoda</taxon>
        <taxon>Insecta</taxon>
        <taxon>Pterygota</taxon>
        <taxon>Neoptera</taxon>
        <taxon>Endopterygota</taxon>
        <taxon>Coleoptera</taxon>
        <taxon>Polyphaga</taxon>
        <taxon>Cucujiformia</taxon>
        <taxon>Tenebrionidae</taxon>
        <taxon>Zophobas</taxon>
    </lineage>
</organism>
<feature type="transmembrane region" description="Helical" evidence="6">
    <location>
        <begin position="480"/>
        <end position="499"/>
    </location>
</feature>
<dbReference type="PANTHER" id="PTHR12385:SF96">
    <property type="entry name" value="CHOLINE TRANSPORTER-LIKE PROTEIN"/>
    <property type="match status" value="1"/>
</dbReference>
<protein>
    <recommendedName>
        <fullName evidence="6">Choline transporter-like protein</fullName>
    </recommendedName>
</protein>
<dbReference type="InterPro" id="IPR007603">
    <property type="entry name" value="Choline_transptr-like"/>
</dbReference>
<proteinExistence type="inferred from homology"/>
<dbReference type="GO" id="GO:0022857">
    <property type="term" value="F:transmembrane transporter activity"/>
    <property type="evidence" value="ECO:0007669"/>
    <property type="project" value="UniProtKB-UniRule"/>
</dbReference>
<comment type="similarity">
    <text evidence="2 6">Belongs to the CTL (choline transporter-like) family.</text>
</comment>
<feature type="transmembrane region" description="Helical" evidence="6">
    <location>
        <begin position="45"/>
        <end position="66"/>
    </location>
</feature>
<evidence type="ECO:0000256" key="3">
    <source>
        <dbReference type="ARBA" id="ARBA00022692"/>
    </source>
</evidence>
<keyword evidence="5 6" id="KW-0472">Membrane</keyword>
<sequence>MRRHAREPDYMKIPPLPIHEFRRIESRGPYFIPELAANRRCTDKFFDVIFFINVSFLVVFTVVVIWDKNLTYGLYGQDACGNVCGIKNVYITNMSEGCKVTDYTDYPIFLYEKNRAMCIREEDCKAPEKKLVHRRCFPENMERSRLERLLYETLVHSLESMSTILAMMLVALFLCLLMYLCYLINAHITSMTLTFAGIIFVTLISINSWFLFFKYYKIVYMLPSVLTLIYLAAVVIVLILVGDSFTLVIGLYAQAIKMIRKAPVLLFQPLISIAFVFAVDAALVYMILVLQFCADNVKLAHMSYHTWYAVFLFLMVYWLYGMANGCQCMIVAGVTAAHFFTREEPPHCAYLRSVWVTLRYHLGSVGAGSCVLTFVRIFMPIATCFENNKICFVLFNQCCELVKAHASYFTKKAYIMTALHGRSLHPSGLRTARLVWLFMCDIIAIDNLACTCMHMASFFFLLCSLLVFTLMTAQLELASGARLAVIVLIFSGTITFFYVSLMNTVVETLIVCFCEDRHMNDGSRYNPYYMNSELFGLMIDALELAYKETQTQEDS</sequence>
<feature type="transmembrane region" description="Helical" evidence="6">
    <location>
        <begin position="195"/>
        <end position="216"/>
    </location>
</feature>
<keyword evidence="4 6" id="KW-1133">Transmembrane helix</keyword>
<dbReference type="GO" id="GO:0005886">
    <property type="term" value="C:plasma membrane"/>
    <property type="evidence" value="ECO:0007669"/>
    <property type="project" value="UniProtKB-SubCell"/>
</dbReference>
<dbReference type="Pfam" id="PF04515">
    <property type="entry name" value="Choline_transpo"/>
    <property type="match status" value="1"/>
</dbReference>
<evidence type="ECO:0000313" key="8">
    <source>
        <dbReference type="Proteomes" id="UP001168821"/>
    </source>
</evidence>
<comment type="caution">
    <text evidence="7">The sequence shown here is derived from an EMBL/GenBank/DDBJ whole genome shotgun (WGS) entry which is preliminary data.</text>
</comment>
<comment type="subcellular location">
    <subcellularLocation>
        <location evidence="6">Cell membrane</location>
        <topology evidence="6">Multi-pass membrane protein</topology>
    </subcellularLocation>
    <subcellularLocation>
        <location evidence="1">Membrane</location>
        <topology evidence="1">Multi-pass membrane protein</topology>
    </subcellularLocation>
</comment>
<accession>A0AA38MLH2</accession>
<comment type="function">
    <text evidence="6">Choline transporter.</text>
</comment>
<dbReference type="AlphaFoldDB" id="A0AA38MLH2"/>
<evidence type="ECO:0000256" key="5">
    <source>
        <dbReference type="ARBA" id="ARBA00023136"/>
    </source>
</evidence>
<evidence type="ECO:0000256" key="6">
    <source>
        <dbReference type="RuleBase" id="RU368066"/>
    </source>
</evidence>
<evidence type="ECO:0000313" key="7">
    <source>
        <dbReference type="EMBL" id="KAJ3660143.1"/>
    </source>
</evidence>
<dbReference type="Proteomes" id="UP001168821">
    <property type="component" value="Unassembled WGS sequence"/>
</dbReference>
<feature type="transmembrane region" description="Helical" evidence="6">
    <location>
        <begin position="302"/>
        <end position="320"/>
    </location>
</feature>
<dbReference type="PANTHER" id="PTHR12385">
    <property type="entry name" value="CHOLINE TRANSPORTER-LIKE (SLC FAMILY 44)"/>
    <property type="match status" value="1"/>
</dbReference>